<accession>A0A0F6RN61</accession>
<dbReference type="PATRIC" id="fig|1641812.3.peg.3627"/>
<evidence type="ECO:0000313" key="2">
    <source>
        <dbReference type="EMBL" id="AKE65853.1"/>
    </source>
</evidence>
<protein>
    <submittedName>
        <fullName evidence="2">Uncharacterized protein</fullName>
    </submittedName>
</protein>
<sequence length="153" mass="16822">MLTKTFSLLCVGLILGLTSIGVVAATKDQATELPKNCQYLKEVATNQTHIRKQIDAIGKNNFNTDFAVPSGVKFASFKGVMVPENDGKYGVTINLKYPDNSVNSAFQKNVEMKRGETYSLPFQSPTGRQPYQINFNINGMNNNAYTIAVMACK</sequence>
<feature type="signal peptide" evidence="1">
    <location>
        <begin position="1"/>
        <end position="24"/>
    </location>
</feature>
<organism evidence="2 3">
    <name type="scientific">Microcystis aeruginosa NIES-2549</name>
    <dbReference type="NCBI Taxonomy" id="1641812"/>
    <lineage>
        <taxon>Bacteria</taxon>
        <taxon>Bacillati</taxon>
        <taxon>Cyanobacteriota</taxon>
        <taxon>Cyanophyceae</taxon>
        <taxon>Oscillatoriophycideae</taxon>
        <taxon>Chroococcales</taxon>
        <taxon>Microcystaceae</taxon>
        <taxon>Microcystis</taxon>
    </lineage>
</organism>
<keyword evidence="1" id="KW-0732">Signal</keyword>
<evidence type="ECO:0000256" key="1">
    <source>
        <dbReference type="SAM" id="SignalP"/>
    </source>
</evidence>
<dbReference type="Proteomes" id="UP000034103">
    <property type="component" value="Chromosome"/>
</dbReference>
<reference evidence="2 3" key="1">
    <citation type="journal article" date="2015" name="Genome Announc.">
        <title>Complete Genome Sequence of Microcystis aeruginosa NIES-2549, a Bloom-Forming Cyanobacterium from Lake Kasumigaura, Japan.</title>
        <authorList>
            <person name="Yamaguchi H."/>
            <person name="Suzuki S."/>
            <person name="Tanabe Y."/>
            <person name="Osana Y."/>
            <person name="Shimura Y."/>
            <person name="Ishida K."/>
            <person name="Kawachi M."/>
        </authorList>
    </citation>
    <scope>NUCLEOTIDE SEQUENCE [LARGE SCALE GENOMIC DNA]</scope>
    <source>
        <strain evidence="2 3">NIES-2549</strain>
    </source>
</reference>
<dbReference type="AlphaFoldDB" id="A0A0F6RN61"/>
<evidence type="ECO:0000313" key="3">
    <source>
        <dbReference type="Proteomes" id="UP000034103"/>
    </source>
</evidence>
<dbReference type="RefSeq" id="WP_002800691.1">
    <property type="nucleotide sequence ID" value="NZ_CP011304.1"/>
</dbReference>
<dbReference type="HOGENOM" id="CLU_118481_0_0_3"/>
<dbReference type="EMBL" id="CP011304">
    <property type="protein sequence ID" value="AKE65853.1"/>
    <property type="molecule type" value="Genomic_DNA"/>
</dbReference>
<gene>
    <name evidence="2" type="ORF">MYAER_3515</name>
</gene>
<name>A0A0F6RN61_MICAE</name>
<proteinExistence type="predicted"/>
<feature type="chain" id="PRO_5002509639" evidence="1">
    <location>
        <begin position="25"/>
        <end position="153"/>
    </location>
</feature>